<sequence length="95" mass="10853">MRIFQRLLMLTFQRAYTLTSTAPVTAGVRRMPTQFHLFASDSEFSHSWFFNTPKSLRFSFRGSPSAPQKPTPCRNLNSQDFGGKSKTYRMGLEGP</sequence>
<name>A0AAV8ZCZ5_9CUCU</name>
<dbReference type="EMBL" id="JAPWTK010000003">
    <property type="protein sequence ID" value="KAJ8962086.1"/>
    <property type="molecule type" value="Genomic_DNA"/>
</dbReference>
<feature type="chain" id="PRO_5043597315" description="Secreted protein" evidence="2">
    <location>
        <begin position="20"/>
        <end position="95"/>
    </location>
</feature>
<organism evidence="3 4">
    <name type="scientific">Aromia moschata</name>
    <dbReference type="NCBI Taxonomy" id="1265417"/>
    <lineage>
        <taxon>Eukaryota</taxon>
        <taxon>Metazoa</taxon>
        <taxon>Ecdysozoa</taxon>
        <taxon>Arthropoda</taxon>
        <taxon>Hexapoda</taxon>
        <taxon>Insecta</taxon>
        <taxon>Pterygota</taxon>
        <taxon>Neoptera</taxon>
        <taxon>Endopterygota</taxon>
        <taxon>Coleoptera</taxon>
        <taxon>Polyphaga</taxon>
        <taxon>Cucujiformia</taxon>
        <taxon>Chrysomeloidea</taxon>
        <taxon>Cerambycidae</taxon>
        <taxon>Cerambycinae</taxon>
        <taxon>Callichromatini</taxon>
        <taxon>Aromia</taxon>
    </lineage>
</organism>
<proteinExistence type="predicted"/>
<keyword evidence="2" id="KW-0732">Signal</keyword>
<feature type="signal peptide" evidence="2">
    <location>
        <begin position="1"/>
        <end position="19"/>
    </location>
</feature>
<dbReference type="Proteomes" id="UP001162162">
    <property type="component" value="Unassembled WGS sequence"/>
</dbReference>
<evidence type="ECO:0000256" key="1">
    <source>
        <dbReference type="SAM" id="MobiDB-lite"/>
    </source>
</evidence>
<dbReference type="AlphaFoldDB" id="A0AAV8ZCZ5"/>
<accession>A0AAV8ZCZ5</accession>
<evidence type="ECO:0000313" key="3">
    <source>
        <dbReference type="EMBL" id="KAJ8962086.1"/>
    </source>
</evidence>
<evidence type="ECO:0000313" key="4">
    <source>
        <dbReference type="Proteomes" id="UP001162162"/>
    </source>
</evidence>
<evidence type="ECO:0008006" key="5">
    <source>
        <dbReference type="Google" id="ProtNLM"/>
    </source>
</evidence>
<keyword evidence="4" id="KW-1185">Reference proteome</keyword>
<evidence type="ECO:0000256" key="2">
    <source>
        <dbReference type="SAM" id="SignalP"/>
    </source>
</evidence>
<reference evidence="3" key="1">
    <citation type="journal article" date="2023" name="Insect Mol. Biol.">
        <title>Genome sequencing provides insights into the evolution of gene families encoding plant cell wall-degrading enzymes in longhorned beetles.</title>
        <authorList>
            <person name="Shin N.R."/>
            <person name="Okamura Y."/>
            <person name="Kirsch R."/>
            <person name="Pauchet Y."/>
        </authorList>
    </citation>
    <scope>NUCLEOTIDE SEQUENCE</scope>
    <source>
        <strain evidence="3">AMC_N1</strain>
    </source>
</reference>
<comment type="caution">
    <text evidence="3">The sequence shown here is derived from an EMBL/GenBank/DDBJ whole genome shotgun (WGS) entry which is preliminary data.</text>
</comment>
<feature type="region of interest" description="Disordered" evidence="1">
    <location>
        <begin position="61"/>
        <end position="95"/>
    </location>
</feature>
<gene>
    <name evidence="3" type="ORF">NQ318_018037</name>
</gene>
<protein>
    <recommendedName>
        <fullName evidence="5">Secreted protein</fullName>
    </recommendedName>
</protein>